<accession>A0ABS7RFH5</accession>
<dbReference type="Pfam" id="PF04964">
    <property type="entry name" value="Flp_Fap"/>
    <property type="match status" value="1"/>
</dbReference>
<keyword evidence="1" id="KW-1133">Transmembrane helix</keyword>
<gene>
    <name evidence="2" type="ORF">K1X13_03015</name>
</gene>
<evidence type="ECO:0000256" key="1">
    <source>
        <dbReference type="SAM" id="Phobius"/>
    </source>
</evidence>
<evidence type="ECO:0000313" key="3">
    <source>
        <dbReference type="Proteomes" id="UP000754710"/>
    </source>
</evidence>
<name>A0ABS7RFH5_9ACTN</name>
<proteinExistence type="predicted"/>
<feature type="transmembrane region" description="Helical" evidence="1">
    <location>
        <begin position="12"/>
        <end position="35"/>
    </location>
</feature>
<comment type="caution">
    <text evidence="2">The sequence shown here is derived from an EMBL/GenBank/DDBJ whole genome shotgun (WGS) entry which is preliminary data.</text>
</comment>
<evidence type="ECO:0000313" key="2">
    <source>
        <dbReference type="EMBL" id="MBY9073785.1"/>
    </source>
</evidence>
<keyword evidence="1" id="KW-0812">Transmembrane</keyword>
<reference evidence="2 3" key="1">
    <citation type="submission" date="2021-08" db="EMBL/GenBank/DDBJ databases">
        <title>Nocardioides bacterium WL0053 sp. nov., isolated from the sediment.</title>
        <authorList>
            <person name="Wang L."/>
            <person name="Zhang D."/>
            <person name="Zhang A."/>
        </authorList>
    </citation>
    <scope>NUCLEOTIDE SEQUENCE [LARGE SCALE GENOMIC DNA]</scope>
    <source>
        <strain evidence="2 3">WL0053</strain>
    </source>
</reference>
<keyword evidence="3" id="KW-1185">Reference proteome</keyword>
<sequence length="57" mass="5963">MNHHRRTDESGASAVEYALIMTLIAMAVVLSVAFFGTTTAGLFDKPCNAVVDAGSTC</sequence>
<dbReference type="InterPro" id="IPR007047">
    <property type="entry name" value="Flp_Fap"/>
</dbReference>
<dbReference type="EMBL" id="JAIEZQ010000001">
    <property type="protein sequence ID" value="MBY9073785.1"/>
    <property type="molecule type" value="Genomic_DNA"/>
</dbReference>
<protein>
    <submittedName>
        <fullName evidence="2">Flp family type IVb pilin</fullName>
    </submittedName>
</protein>
<dbReference type="Proteomes" id="UP000754710">
    <property type="component" value="Unassembled WGS sequence"/>
</dbReference>
<keyword evidence="1" id="KW-0472">Membrane</keyword>
<dbReference type="RefSeq" id="WP_221023547.1">
    <property type="nucleotide sequence ID" value="NZ_JAIEZQ010000001.1"/>
</dbReference>
<organism evidence="2 3">
    <name type="scientific">Nocardioides jiangsuensis</name>
    <dbReference type="NCBI Taxonomy" id="2866161"/>
    <lineage>
        <taxon>Bacteria</taxon>
        <taxon>Bacillati</taxon>
        <taxon>Actinomycetota</taxon>
        <taxon>Actinomycetes</taxon>
        <taxon>Propionibacteriales</taxon>
        <taxon>Nocardioidaceae</taxon>
        <taxon>Nocardioides</taxon>
    </lineage>
</organism>